<keyword evidence="3 5" id="KW-1133">Transmembrane helix</keyword>
<feature type="transmembrane region" description="Helical" evidence="5">
    <location>
        <begin position="114"/>
        <end position="141"/>
    </location>
</feature>
<dbReference type="EMBL" id="LNJB01000028">
    <property type="protein sequence ID" value="KYC53275.1"/>
    <property type="molecule type" value="Genomic_DNA"/>
</dbReference>
<feature type="transmembrane region" description="Helical" evidence="5">
    <location>
        <begin position="20"/>
        <end position="41"/>
    </location>
</feature>
<dbReference type="Proteomes" id="UP000092420">
    <property type="component" value="Unassembled WGS sequence"/>
</dbReference>
<dbReference type="PANTHER" id="PTHR30371:SF0">
    <property type="entry name" value="SEC-INDEPENDENT PROTEIN TRANSLOCASE PROTEIN TATC, CHLOROPLASTIC-RELATED"/>
    <property type="match status" value="1"/>
</dbReference>
<comment type="caution">
    <text evidence="5">Lacks conserved residue(s) required for the propagation of feature annotation.</text>
</comment>
<keyword evidence="2 5" id="KW-0812">Transmembrane</keyword>
<accession>A0A150JG01</accession>
<keyword evidence="5" id="KW-1003">Cell membrane</keyword>
<name>A0A150JES8_9EURY</name>
<gene>
    <name evidence="5" type="primary">tatC</name>
    <name evidence="6" type="ORF">AN188_01480</name>
    <name evidence="7" type="ORF">APG09_01477</name>
</gene>
<dbReference type="PATRIC" id="fig|1706433.3.peg.1502"/>
<feature type="transmembrane region" description="Helical" evidence="5">
    <location>
        <begin position="161"/>
        <end position="187"/>
    </location>
</feature>
<dbReference type="InterPro" id="IPR019820">
    <property type="entry name" value="Sec-indep_translocase_CS"/>
</dbReference>
<dbReference type="PROSITE" id="PS01218">
    <property type="entry name" value="TATC"/>
    <property type="match status" value="1"/>
</dbReference>
<dbReference type="PANTHER" id="PTHR30371">
    <property type="entry name" value="SEC-INDEPENDENT PROTEIN TRANSLOCASE PROTEIN TATC"/>
    <property type="match status" value="1"/>
</dbReference>
<sequence>MTEQSQIDKKQPFLSHLKELRDRLIVCFIAIAITFIFTYIFKERIFYFLMQPFLKVMPEKSSFIFTYVTEAFITYFKIALVTAIFITSPVILYEMWMFVAPGLYEKEKKFVIPFVFLGSLCFVSGAVFCYFIILPVIYKFFIGFAGNIVIPMPDLKGYMNLTLKLLIIFGFIFELPLAVFYLGKAGIINHRMLSTKRRYAILGIFILSAIITPPDISSQILIALPMWGLYELSIIITKFFGKKVPVDERV</sequence>
<evidence type="ECO:0000256" key="1">
    <source>
        <dbReference type="ARBA" id="ARBA00004141"/>
    </source>
</evidence>
<feature type="transmembrane region" description="Helical" evidence="5">
    <location>
        <begin position="72"/>
        <end position="93"/>
    </location>
</feature>
<dbReference type="GO" id="GO:0009977">
    <property type="term" value="F:proton motive force dependent protein transmembrane transporter activity"/>
    <property type="evidence" value="ECO:0007669"/>
    <property type="project" value="TreeGrafter"/>
</dbReference>
<dbReference type="GO" id="GO:0033281">
    <property type="term" value="C:TAT protein transport complex"/>
    <property type="evidence" value="ECO:0007669"/>
    <property type="project" value="UniProtKB-UniRule"/>
</dbReference>
<evidence type="ECO:0000256" key="2">
    <source>
        <dbReference type="ARBA" id="ARBA00022692"/>
    </source>
</evidence>
<keyword evidence="5" id="KW-0811">Translocation</keyword>
<comment type="subunit">
    <text evidence="5">Forms a complex with TatA.</text>
</comment>
<dbReference type="PATRIC" id="fig|1706435.3.peg.1485"/>
<protein>
    <recommendedName>
        <fullName evidence="5">Sec-independent protein translocase protein TatC</fullName>
    </recommendedName>
</protein>
<evidence type="ECO:0000313" key="6">
    <source>
        <dbReference type="EMBL" id="KYC53275.1"/>
    </source>
</evidence>
<accession>A0A150J815</accession>
<evidence type="ECO:0000256" key="3">
    <source>
        <dbReference type="ARBA" id="ARBA00022989"/>
    </source>
</evidence>
<dbReference type="InterPro" id="IPR002033">
    <property type="entry name" value="TatC"/>
</dbReference>
<keyword evidence="5" id="KW-0653">Protein transport</keyword>
<evidence type="ECO:0000313" key="8">
    <source>
        <dbReference type="Proteomes" id="UP000092420"/>
    </source>
</evidence>
<dbReference type="EMBL" id="LNJE01000025">
    <property type="protein sequence ID" value="KYC56121.1"/>
    <property type="molecule type" value="Genomic_DNA"/>
</dbReference>
<dbReference type="Pfam" id="PF00902">
    <property type="entry name" value="TatC"/>
    <property type="match status" value="1"/>
</dbReference>
<feature type="transmembrane region" description="Helical" evidence="5">
    <location>
        <begin position="199"/>
        <end position="216"/>
    </location>
</feature>
<accession>A0A150JES8</accession>
<evidence type="ECO:0000313" key="7">
    <source>
        <dbReference type="EMBL" id="KYC56121.1"/>
    </source>
</evidence>
<organism evidence="7">
    <name type="scientific">Candidatus Methanofastidiosum methylothiophilum</name>
    <dbReference type="NCBI Taxonomy" id="1705564"/>
    <lineage>
        <taxon>Archaea</taxon>
        <taxon>Methanobacteriati</taxon>
        <taxon>Methanobacteriota</taxon>
        <taxon>Stenosarchaea group</taxon>
        <taxon>Candidatus Methanofastidiosia</taxon>
        <taxon>Candidatus Methanofastidiosales</taxon>
        <taxon>Candidatus Methanofastidiosaceae</taxon>
        <taxon>Candidatus Methanofastidiosum</taxon>
    </lineage>
</organism>
<comment type="function">
    <text evidence="5">Part of the twin-arginine translocation (Tat) system that transports large folded proteins containing a characteristic twin-arginine motif in their signal peptide across membranes.</text>
</comment>
<dbReference type="GO" id="GO:0065002">
    <property type="term" value="P:intracellular protein transmembrane transport"/>
    <property type="evidence" value="ECO:0007669"/>
    <property type="project" value="TreeGrafter"/>
</dbReference>
<dbReference type="GO" id="GO:0043953">
    <property type="term" value="P:protein transport by the Tat complex"/>
    <property type="evidence" value="ECO:0007669"/>
    <property type="project" value="UniProtKB-UniRule"/>
</dbReference>
<comment type="subcellular location">
    <subcellularLocation>
        <location evidence="5">Cell membrane</location>
        <topology evidence="5">Multi-pass membrane protein</topology>
    </subcellularLocation>
    <subcellularLocation>
        <location evidence="1">Membrane</location>
        <topology evidence="1">Multi-pass membrane protein</topology>
    </subcellularLocation>
</comment>
<keyword evidence="5" id="KW-0813">Transport</keyword>
<keyword evidence="4 5" id="KW-0472">Membrane</keyword>
<dbReference type="PRINTS" id="PR01840">
    <property type="entry name" value="TATCFAMILY"/>
</dbReference>
<comment type="similarity">
    <text evidence="5">Belongs to the TatC family.</text>
</comment>
<evidence type="ECO:0000256" key="4">
    <source>
        <dbReference type="ARBA" id="ARBA00023136"/>
    </source>
</evidence>
<dbReference type="AlphaFoldDB" id="A0A150JES8"/>
<reference evidence="7 8" key="1">
    <citation type="journal article" date="2016" name="ISME J.">
        <title>Chasing the elusive Euryarchaeota class WSA2: genomes reveal a uniquely fastidious methyl-reducing methanogen.</title>
        <authorList>
            <person name="Nobu M.K."/>
            <person name="Narihiro T."/>
            <person name="Kuroda K."/>
            <person name="Mei R."/>
            <person name="Liu W.T."/>
        </authorList>
    </citation>
    <scope>NUCLEOTIDE SEQUENCE [LARGE SCALE GENOMIC DNA]</scope>
    <source>
        <strain evidence="6">ADurb1013_Bin02101</strain>
        <strain evidence="7">ADurb1213_Bin02801</strain>
    </source>
</reference>
<evidence type="ECO:0000256" key="5">
    <source>
        <dbReference type="HAMAP-Rule" id="MF_00902"/>
    </source>
</evidence>
<proteinExistence type="inferred from homology"/>
<dbReference type="HAMAP" id="MF_00902">
    <property type="entry name" value="TatC"/>
    <property type="match status" value="1"/>
</dbReference>
<comment type="caution">
    <text evidence="7">The sequence shown here is derived from an EMBL/GenBank/DDBJ whole genome shotgun (WGS) entry which is preliminary data.</text>
</comment>
<dbReference type="NCBIfam" id="TIGR00945">
    <property type="entry name" value="tatC"/>
    <property type="match status" value="1"/>
</dbReference>